<protein>
    <submittedName>
        <fullName evidence="2">DUF481 domain-containing protein</fullName>
    </submittedName>
</protein>
<comment type="caution">
    <text evidence="2">The sequence shown here is derived from an EMBL/GenBank/DDBJ whole genome shotgun (WGS) entry which is preliminary data.</text>
</comment>
<accession>A0A9J6RNI9</accession>
<sequence>MKKNHVVFISAALASAVTMQARAEEAAAEAVSCEAAVAAANAACEPALVTVEQPKAVKLWSGEIDASYINLSGNTEETTTSGAIHLTRKKDAWKYIIHAEGLSSVKDDVRTAEKYYAYNKLSYNFSEKSYYFGMLSYTDDNFGGYDYQSTAIAGLGRNLLNVENMVWDIEAGLGYRVSKIEADADAMVAEDDQDEAILRLATLYTWTISDSANFLQSLSSEVGEENSISQSETALKVKINSSLSLKLAYKIKYTDEVPVDTKRADKETLVSLSYSF</sequence>
<name>A0A9J6RNI9_9GAMM</name>
<feature type="signal peptide" evidence="1">
    <location>
        <begin position="1"/>
        <end position="23"/>
    </location>
</feature>
<dbReference type="AlphaFoldDB" id="A0A9J6RNI9"/>
<gene>
    <name evidence="2" type="ORF">O0V09_12875</name>
</gene>
<feature type="chain" id="PRO_5039906134" evidence="1">
    <location>
        <begin position="24"/>
        <end position="276"/>
    </location>
</feature>
<dbReference type="InterPro" id="IPR007433">
    <property type="entry name" value="DUF481"/>
</dbReference>
<dbReference type="RefSeq" id="WP_258332252.1">
    <property type="nucleotide sequence ID" value="NZ_JAPTGG010000010.1"/>
</dbReference>
<proteinExistence type="predicted"/>
<evidence type="ECO:0000256" key="1">
    <source>
        <dbReference type="SAM" id="SignalP"/>
    </source>
</evidence>
<dbReference type="Proteomes" id="UP001069090">
    <property type="component" value="Unassembled WGS sequence"/>
</dbReference>
<reference evidence="2 3" key="1">
    <citation type="submission" date="2022-12" db="EMBL/GenBank/DDBJ databases">
        <title>Dasania phycosphaerae sp. nov., isolated from particulate material of the south coast of Korea.</title>
        <authorList>
            <person name="Jiang Y."/>
        </authorList>
    </citation>
    <scope>NUCLEOTIDE SEQUENCE [LARGE SCALE GENOMIC DNA]</scope>
    <source>
        <strain evidence="2 3">GY-19</strain>
    </source>
</reference>
<dbReference type="EMBL" id="JAPTGG010000010">
    <property type="protein sequence ID" value="MCZ0866099.1"/>
    <property type="molecule type" value="Genomic_DNA"/>
</dbReference>
<keyword evidence="1" id="KW-0732">Signal</keyword>
<dbReference type="Pfam" id="PF04338">
    <property type="entry name" value="DUF481"/>
    <property type="match status" value="1"/>
</dbReference>
<evidence type="ECO:0000313" key="3">
    <source>
        <dbReference type="Proteomes" id="UP001069090"/>
    </source>
</evidence>
<evidence type="ECO:0000313" key="2">
    <source>
        <dbReference type="EMBL" id="MCZ0866099.1"/>
    </source>
</evidence>
<keyword evidence="3" id="KW-1185">Reference proteome</keyword>
<organism evidence="2 3">
    <name type="scientific">Dasania phycosphaerae</name>
    <dbReference type="NCBI Taxonomy" id="2950436"/>
    <lineage>
        <taxon>Bacteria</taxon>
        <taxon>Pseudomonadati</taxon>
        <taxon>Pseudomonadota</taxon>
        <taxon>Gammaproteobacteria</taxon>
        <taxon>Cellvibrionales</taxon>
        <taxon>Spongiibacteraceae</taxon>
        <taxon>Dasania</taxon>
    </lineage>
</organism>